<dbReference type="RefSeq" id="WP_135797465.1">
    <property type="nucleotide sequence ID" value="NZ_CP027565.1"/>
</dbReference>
<evidence type="ECO:0000313" key="5">
    <source>
        <dbReference type="Proteomes" id="UP000719917"/>
    </source>
</evidence>
<protein>
    <recommendedName>
        <fullName evidence="3">WxL domain-containing protein</fullName>
    </recommendedName>
</protein>
<proteinExistence type="predicted"/>
<feature type="signal peptide" evidence="2">
    <location>
        <begin position="1"/>
        <end position="24"/>
    </location>
</feature>
<dbReference type="Pfam" id="PF13731">
    <property type="entry name" value="WxL"/>
    <property type="match status" value="1"/>
</dbReference>
<feature type="chain" id="PRO_5042524976" description="WxL domain-containing protein" evidence="2">
    <location>
        <begin position="25"/>
        <end position="265"/>
    </location>
</feature>
<feature type="region of interest" description="Disordered" evidence="1">
    <location>
        <begin position="31"/>
        <end position="78"/>
    </location>
</feature>
<dbReference type="InterPro" id="IPR027994">
    <property type="entry name" value="WxL_dom"/>
</dbReference>
<gene>
    <name evidence="4" type="ORF">GTU77_01850</name>
</gene>
<dbReference type="Proteomes" id="UP000719917">
    <property type="component" value="Unassembled WGS sequence"/>
</dbReference>
<evidence type="ECO:0000256" key="2">
    <source>
        <dbReference type="SAM" id="SignalP"/>
    </source>
</evidence>
<dbReference type="AlphaFoldDB" id="A0AAJ3DAF6"/>
<reference evidence="4" key="1">
    <citation type="submission" date="2020-01" db="EMBL/GenBank/DDBJ databases">
        <title>First Reported Case and Whole Genome of Weissella confusa in an Equid.</title>
        <authorList>
            <person name="Little S.V."/>
            <person name="Lawhon S.D."/>
        </authorList>
    </citation>
    <scope>NUCLEOTIDE SEQUENCE</scope>
    <source>
        <strain evidence="4">718955</strain>
    </source>
</reference>
<accession>A0AAJ3DAF6</accession>
<feature type="domain" description="WxL" evidence="3">
    <location>
        <begin position="30"/>
        <end position="250"/>
    </location>
</feature>
<name>A0AAJ3DAF6_WEICO</name>
<keyword evidence="2" id="KW-0732">Signal</keyword>
<dbReference type="EMBL" id="JAAAMQ010000002">
    <property type="protein sequence ID" value="NBA10964.1"/>
    <property type="molecule type" value="Genomic_DNA"/>
</dbReference>
<evidence type="ECO:0000256" key="1">
    <source>
        <dbReference type="SAM" id="MobiDB-lite"/>
    </source>
</evidence>
<sequence>MKKTVFLATATILGGLMAASAVSAATYPTATTANTTGDVSFKAPDPNNTPDKPVTPGTDPDNPDHPDQPGNGGNENKGNLVLKWVSDFHFGDDHTISPKTEVYSAAQTKSKQGNYTPNYVEVYDQRGVNTGWDLTVTQNGDFKGEKTGAVLAGAQMSLVAPTLSEFRNGSTSTIDTSAIKSDGTLNKGKTIDVMNAKQGTMPGTYFGLFHGKATNDATPLDDGVTLTVPGNAALMDKYSTTMTWTLTAAPDGSQTPATPATPAAK</sequence>
<comment type="caution">
    <text evidence="4">The sequence shown here is derived from an EMBL/GenBank/DDBJ whole genome shotgun (WGS) entry which is preliminary data.</text>
</comment>
<evidence type="ECO:0000313" key="4">
    <source>
        <dbReference type="EMBL" id="NBA10964.1"/>
    </source>
</evidence>
<evidence type="ECO:0000259" key="3">
    <source>
        <dbReference type="Pfam" id="PF13731"/>
    </source>
</evidence>
<organism evidence="4 5">
    <name type="scientific">Weissella confusa</name>
    <name type="common">Lactobacillus confusus</name>
    <dbReference type="NCBI Taxonomy" id="1583"/>
    <lineage>
        <taxon>Bacteria</taxon>
        <taxon>Bacillati</taxon>
        <taxon>Bacillota</taxon>
        <taxon>Bacilli</taxon>
        <taxon>Lactobacillales</taxon>
        <taxon>Lactobacillaceae</taxon>
        <taxon>Weissella</taxon>
    </lineage>
</organism>